<dbReference type="InterPro" id="IPR011042">
    <property type="entry name" value="6-blade_b-propeller_TolB-like"/>
</dbReference>
<dbReference type="CDD" id="cd19756">
    <property type="entry name" value="Bbox2"/>
    <property type="match status" value="1"/>
</dbReference>
<reference evidence="5" key="1">
    <citation type="submission" date="2022-03" db="EMBL/GenBank/DDBJ databases">
        <authorList>
            <person name="Martin C."/>
        </authorList>
    </citation>
    <scope>NUCLEOTIDE SEQUENCE</scope>
</reference>
<dbReference type="PROSITE" id="PS50089">
    <property type="entry name" value="ZF_RING_2"/>
    <property type="match status" value="1"/>
</dbReference>
<accession>A0A8J1T734</accession>
<dbReference type="InterPro" id="IPR047153">
    <property type="entry name" value="TRIM45/56/19-like"/>
</dbReference>
<evidence type="ECO:0000313" key="6">
    <source>
        <dbReference type="Proteomes" id="UP000749559"/>
    </source>
</evidence>
<keyword evidence="6" id="KW-1185">Reference proteome</keyword>
<protein>
    <submittedName>
        <fullName evidence="5">Uncharacterized protein</fullName>
    </submittedName>
</protein>
<dbReference type="Pfam" id="PF00643">
    <property type="entry name" value="zf-B_box"/>
    <property type="match status" value="1"/>
</dbReference>
<evidence type="ECO:0000256" key="1">
    <source>
        <dbReference type="ARBA" id="ARBA00022553"/>
    </source>
</evidence>
<dbReference type="Pfam" id="PF13445">
    <property type="entry name" value="zf-RING_UBOX"/>
    <property type="match status" value="1"/>
</dbReference>
<dbReference type="PANTHER" id="PTHR25462:SF296">
    <property type="entry name" value="MEIOTIC P26, ISOFORM F"/>
    <property type="match status" value="1"/>
</dbReference>
<dbReference type="SMART" id="SM00336">
    <property type="entry name" value="BBOX"/>
    <property type="match status" value="2"/>
</dbReference>
<dbReference type="PANTHER" id="PTHR25462">
    <property type="entry name" value="BONUS, ISOFORM C-RELATED"/>
    <property type="match status" value="1"/>
</dbReference>
<dbReference type="AlphaFoldDB" id="A0A8J1T734"/>
<keyword evidence="3" id="KW-0863">Zinc-finger</keyword>
<dbReference type="GO" id="GO:0008270">
    <property type="term" value="F:zinc ion binding"/>
    <property type="evidence" value="ECO:0007669"/>
    <property type="project" value="UniProtKB-KW"/>
</dbReference>
<dbReference type="InterPro" id="IPR027370">
    <property type="entry name" value="Znf-RING_euk"/>
</dbReference>
<keyword evidence="4" id="KW-0862">Zinc</keyword>
<organism evidence="5 6">
    <name type="scientific">Owenia fusiformis</name>
    <name type="common">Polychaete worm</name>
    <dbReference type="NCBI Taxonomy" id="6347"/>
    <lineage>
        <taxon>Eukaryota</taxon>
        <taxon>Metazoa</taxon>
        <taxon>Spiralia</taxon>
        <taxon>Lophotrochozoa</taxon>
        <taxon>Annelida</taxon>
        <taxon>Polychaeta</taxon>
        <taxon>Sedentaria</taxon>
        <taxon>Canalipalpata</taxon>
        <taxon>Sabellida</taxon>
        <taxon>Oweniida</taxon>
        <taxon>Oweniidae</taxon>
        <taxon>Owenia</taxon>
    </lineage>
</organism>
<evidence type="ECO:0000256" key="3">
    <source>
        <dbReference type="ARBA" id="ARBA00022771"/>
    </source>
</evidence>
<evidence type="ECO:0000256" key="2">
    <source>
        <dbReference type="ARBA" id="ARBA00022723"/>
    </source>
</evidence>
<name>A0A8J1T734_OWEFU</name>
<dbReference type="Gene3D" id="3.30.40.10">
    <property type="entry name" value="Zinc/RING finger domain, C3HC4 (zinc finger)"/>
    <property type="match status" value="1"/>
</dbReference>
<sequence length="652" mass="73049">MATSKLDNDPLMDSVNCSICMETLEDPRCLPCMHSYCRKCIQGIIDAQVKSKTFSCPTCRDRTPIPKEGAGGLKVNFFANSVLEALKDRSMPIDAINCDICSQDDKLVEAVMKCIECNEKLCRTCGRTHQLSRFSKSHKVLQLSGDISKDTTTALGMLSKRTIYCQEHENEPLKYFCKKDKCLICQDCFAFDHQGHPLDNIAQTAKLNIKNLSSVIDLGRQKSDKYEVGITATHIQKQTIEKNIKDAKVQLKADKKLVVANVEAHFEALNDKVAEIGNAAIKNTVARLADLQFQKDAIDGTVKQLENLRIHGHPADIVYNIPEMNAKRETWTQSPDLPIDTVTKIEVQPSKISNNKTIKLSQVKTKREQLAKISVEQHIQIQKEHKIMNVGFTDMRVFPNNVIGIRTNDKLVCYDKDKDWTITREYTLKEKDVLAYTPTHNNGIIVCTDSDSIFYKKMKTYAGTDDVMETIIPDIGSSIQDIAMNKQCDVFILYSDGSILHTEFSEIIIPQFKINNISEANTISMKSNNDIIVAGKGKVIGIRMQSSGSIFECSSQMLEYKPINSKDDALHACVDNKDNIMVLNRTKNTVTLLEPDGLMVKDLIEPGTTNCKMFNIATTGKGELMIAAKHNGSDNENCILTLKYRSDDGHIL</sequence>
<keyword evidence="1" id="KW-0597">Phosphoprotein</keyword>
<comment type="caution">
    <text evidence="5">The sequence shown here is derived from an EMBL/GenBank/DDBJ whole genome shotgun (WGS) entry which is preliminary data.</text>
</comment>
<dbReference type="PROSITE" id="PS50119">
    <property type="entry name" value="ZF_BBOX"/>
    <property type="match status" value="1"/>
</dbReference>
<evidence type="ECO:0000256" key="4">
    <source>
        <dbReference type="ARBA" id="ARBA00022833"/>
    </source>
</evidence>
<dbReference type="PROSITE" id="PS00518">
    <property type="entry name" value="ZF_RING_1"/>
    <property type="match status" value="1"/>
</dbReference>
<dbReference type="Proteomes" id="UP000749559">
    <property type="component" value="Unassembled WGS sequence"/>
</dbReference>
<dbReference type="InterPro" id="IPR000315">
    <property type="entry name" value="Znf_B-box"/>
</dbReference>
<dbReference type="EMBL" id="CAIIXF020000005">
    <property type="protein sequence ID" value="CAH1783737.1"/>
    <property type="molecule type" value="Genomic_DNA"/>
</dbReference>
<dbReference type="InterPro" id="IPR017907">
    <property type="entry name" value="Znf_RING_CS"/>
</dbReference>
<dbReference type="SUPFAM" id="SSF57850">
    <property type="entry name" value="RING/U-box"/>
    <property type="match status" value="1"/>
</dbReference>
<dbReference type="SUPFAM" id="SSF101898">
    <property type="entry name" value="NHL repeat"/>
    <property type="match status" value="1"/>
</dbReference>
<dbReference type="SUPFAM" id="SSF57845">
    <property type="entry name" value="B-box zinc-binding domain"/>
    <property type="match status" value="1"/>
</dbReference>
<dbReference type="Gene3D" id="4.10.830.40">
    <property type="match status" value="1"/>
</dbReference>
<dbReference type="Gene3D" id="3.30.160.60">
    <property type="entry name" value="Classic Zinc Finger"/>
    <property type="match status" value="1"/>
</dbReference>
<dbReference type="OrthoDB" id="5593012at2759"/>
<dbReference type="InterPro" id="IPR001841">
    <property type="entry name" value="Znf_RING"/>
</dbReference>
<proteinExistence type="predicted"/>
<keyword evidence="2" id="KW-0479">Metal-binding</keyword>
<evidence type="ECO:0000313" key="5">
    <source>
        <dbReference type="EMBL" id="CAH1783737.1"/>
    </source>
</evidence>
<dbReference type="SMART" id="SM00184">
    <property type="entry name" value="RING"/>
    <property type="match status" value="2"/>
</dbReference>
<dbReference type="Gene3D" id="2.120.10.30">
    <property type="entry name" value="TolB, C-terminal domain"/>
    <property type="match status" value="1"/>
</dbReference>
<dbReference type="InterPro" id="IPR013083">
    <property type="entry name" value="Znf_RING/FYVE/PHD"/>
</dbReference>
<gene>
    <name evidence="5" type="ORF">OFUS_LOCUS10048</name>
</gene>